<evidence type="ECO:0000256" key="3">
    <source>
        <dbReference type="ARBA" id="ARBA00023027"/>
    </source>
</evidence>
<dbReference type="PANTHER" id="PTHR43078">
    <property type="entry name" value="UDP-GLUCURONIC ACID DECARBOXYLASE-RELATED"/>
    <property type="match status" value="1"/>
</dbReference>
<dbReference type="GO" id="GO:0042732">
    <property type="term" value="P:D-xylose metabolic process"/>
    <property type="evidence" value="ECO:0007669"/>
    <property type="project" value="InterPro"/>
</dbReference>
<gene>
    <name evidence="6" type="ORF">UR52_C0001G0030</name>
</gene>
<proteinExistence type="predicted"/>
<name>A0A0G0D9E0_9BACT</name>
<sequence length="348" mass="39816">MKQTNQIVKEDIKEIIYNLQKDCKKLMDSNILVTGASGMLAKYIVLTLIKLNEKVLKNSLTIYLLSRTDCSPLFGSNKNIKYLIQDVSEPLPKIKNLNYIIHAASKAAPKNYLANKTDTLRANILGLFNVLNLVSKNIKGILYFSSGEIYGVINPNKKIKEDQISITDHLSERSSYIESKKICESICINYYKEKKYPINIVRLFHTFGPGLNMNDGRVFSDFIKNAIDKKPINIKGNPNLKRPLLYIKDATIMFFKILLANKFGEIYNVANPKNLITVRKMAQHSSESINKLKGLKIPVIFSKTNIKYYKSIMNKVNPDINKFIKEFKYTPRTTAKEAFFRTISSYLS</sequence>
<dbReference type="InterPro" id="IPR036291">
    <property type="entry name" value="NAD(P)-bd_dom_sf"/>
</dbReference>
<evidence type="ECO:0000256" key="4">
    <source>
        <dbReference type="ARBA" id="ARBA00023239"/>
    </source>
</evidence>
<dbReference type="SUPFAM" id="SSF51735">
    <property type="entry name" value="NAD(P)-binding Rossmann-fold domains"/>
    <property type="match status" value="1"/>
</dbReference>
<evidence type="ECO:0000256" key="2">
    <source>
        <dbReference type="ARBA" id="ARBA00022793"/>
    </source>
</evidence>
<feature type="domain" description="NAD-dependent epimerase/dehydratase" evidence="5">
    <location>
        <begin position="31"/>
        <end position="270"/>
    </location>
</feature>
<comment type="caution">
    <text evidence="6">The sequence shown here is derived from an EMBL/GenBank/DDBJ whole genome shotgun (WGS) entry which is preliminary data.</text>
</comment>
<dbReference type="PANTHER" id="PTHR43078:SF6">
    <property type="entry name" value="UDP-GLUCURONIC ACID DECARBOXYLASE 1"/>
    <property type="match status" value="1"/>
</dbReference>
<reference evidence="6 7" key="1">
    <citation type="journal article" date="2015" name="Nature">
        <title>rRNA introns, odd ribosomes, and small enigmatic genomes across a large radiation of phyla.</title>
        <authorList>
            <person name="Brown C.T."/>
            <person name="Hug L.A."/>
            <person name="Thomas B.C."/>
            <person name="Sharon I."/>
            <person name="Castelle C.J."/>
            <person name="Singh A."/>
            <person name="Wilkins M.J."/>
            <person name="Williams K.H."/>
            <person name="Banfield J.F."/>
        </authorList>
    </citation>
    <scope>NUCLEOTIDE SEQUENCE [LARGE SCALE GENOMIC DNA]</scope>
</reference>
<dbReference type="STRING" id="1618434.UR52_C0001G0030"/>
<keyword evidence="4" id="KW-0456">Lyase</keyword>
<dbReference type="EMBL" id="LBPN01000001">
    <property type="protein sequence ID" value="KKP59950.1"/>
    <property type="molecule type" value="Genomic_DNA"/>
</dbReference>
<dbReference type="Gene3D" id="3.40.50.720">
    <property type="entry name" value="NAD(P)-binding Rossmann-like Domain"/>
    <property type="match status" value="1"/>
</dbReference>
<accession>A0A0G0D9E0</accession>
<dbReference type="GO" id="GO:0070403">
    <property type="term" value="F:NAD+ binding"/>
    <property type="evidence" value="ECO:0007669"/>
    <property type="project" value="InterPro"/>
</dbReference>
<keyword evidence="3" id="KW-0520">NAD</keyword>
<evidence type="ECO:0000313" key="6">
    <source>
        <dbReference type="EMBL" id="KKP59950.1"/>
    </source>
</evidence>
<dbReference type="Proteomes" id="UP000034176">
    <property type="component" value="Unassembled WGS sequence"/>
</dbReference>
<dbReference type="AlphaFoldDB" id="A0A0G0D9E0"/>
<evidence type="ECO:0000256" key="1">
    <source>
        <dbReference type="ARBA" id="ARBA00001911"/>
    </source>
</evidence>
<keyword evidence="2" id="KW-0210">Decarboxylase</keyword>
<comment type="cofactor">
    <cofactor evidence="1">
        <name>NAD(+)</name>
        <dbReference type="ChEBI" id="CHEBI:57540"/>
    </cofactor>
</comment>
<evidence type="ECO:0000313" key="7">
    <source>
        <dbReference type="Proteomes" id="UP000034176"/>
    </source>
</evidence>
<dbReference type="GO" id="GO:0005737">
    <property type="term" value="C:cytoplasm"/>
    <property type="evidence" value="ECO:0007669"/>
    <property type="project" value="TreeGrafter"/>
</dbReference>
<protein>
    <recommendedName>
        <fullName evidence="5">NAD-dependent epimerase/dehydratase domain-containing protein</fullName>
    </recommendedName>
</protein>
<dbReference type="InterPro" id="IPR044516">
    <property type="entry name" value="UXS-like"/>
</dbReference>
<dbReference type="InterPro" id="IPR001509">
    <property type="entry name" value="Epimerase_deHydtase"/>
</dbReference>
<dbReference type="Pfam" id="PF01370">
    <property type="entry name" value="Epimerase"/>
    <property type="match status" value="1"/>
</dbReference>
<dbReference type="GO" id="GO:0048040">
    <property type="term" value="F:UDP-glucuronate decarboxylase activity"/>
    <property type="evidence" value="ECO:0007669"/>
    <property type="project" value="TreeGrafter"/>
</dbReference>
<evidence type="ECO:0000259" key="5">
    <source>
        <dbReference type="Pfam" id="PF01370"/>
    </source>
</evidence>
<organism evidence="6 7">
    <name type="scientific">Candidatus Gottesmanbacteria bacterium GW2011_GWA1_34_13</name>
    <dbReference type="NCBI Taxonomy" id="1618434"/>
    <lineage>
        <taxon>Bacteria</taxon>
        <taxon>Candidatus Gottesmaniibacteriota</taxon>
    </lineage>
</organism>